<dbReference type="InterPro" id="IPR057336">
    <property type="entry name" value="GerAC_N"/>
</dbReference>
<dbReference type="PANTHER" id="PTHR35789:SF1">
    <property type="entry name" value="SPORE GERMINATION PROTEIN B3"/>
    <property type="match status" value="1"/>
</dbReference>
<keyword evidence="7" id="KW-0449">Lipoprotein</keyword>
<proteinExistence type="inferred from homology"/>
<evidence type="ECO:0000256" key="7">
    <source>
        <dbReference type="ARBA" id="ARBA00023288"/>
    </source>
</evidence>
<dbReference type="Gene3D" id="3.30.300.210">
    <property type="entry name" value="Nutrient germinant receptor protein C, domain 3"/>
    <property type="match status" value="1"/>
</dbReference>
<evidence type="ECO:0000256" key="5">
    <source>
        <dbReference type="ARBA" id="ARBA00023136"/>
    </source>
</evidence>
<dbReference type="InterPro" id="IPR038501">
    <property type="entry name" value="Spore_GerAC_C_sf"/>
</dbReference>
<keyword evidence="3" id="KW-0309">Germination</keyword>
<dbReference type="PANTHER" id="PTHR35789">
    <property type="entry name" value="SPORE GERMINATION PROTEIN B3"/>
    <property type="match status" value="1"/>
</dbReference>
<evidence type="ECO:0008006" key="12">
    <source>
        <dbReference type="Google" id="ProtNLM"/>
    </source>
</evidence>
<feature type="domain" description="Spore germination GerAC-like C-terminal" evidence="8">
    <location>
        <begin position="203"/>
        <end position="357"/>
    </location>
</feature>
<sequence length="368" mass="42263">MFASGCTTDMKEIQTLNYATAIGVDYKDGKYYIYTQLVGLASVAKTEGQSAPPQTFVSRAEGKTFIDAFFEVYQTGQERFIWAHITSIVLSEAVLEQGIENVFDGLTRYYEFRLTPWVFATKEPLDEVLTTLGFFDQSALETLLHNPQRIHKQSSIIRPIRLHQLARELFEPAQTTYLPYISIMEDKWQKNQESEPKLALEGAFFIEANSYNGAYTLEQLKGLRWLTPETKRASVLVPNEEDADFLAVIDRFGADISMTEGDTPTFSVVFNTEGLVSNQLDGLDQLKQMEEETSKSIQKEIEELFQLSIETKTDFFNFQHLLYREHPHKWKQFTKNDLLQEGKLENVTVNVKLRHTGAFKNKMVQVED</sequence>
<dbReference type="GO" id="GO:0009847">
    <property type="term" value="P:spore germination"/>
    <property type="evidence" value="ECO:0007669"/>
    <property type="project" value="InterPro"/>
</dbReference>
<evidence type="ECO:0000256" key="6">
    <source>
        <dbReference type="ARBA" id="ARBA00023139"/>
    </source>
</evidence>
<keyword evidence="5" id="KW-0472">Membrane</keyword>
<dbReference type="InterPro" id="IPR046953">
    <property type="entry name" value="Spore_GerAC-like_C"/>
</dbReference>
<accession>A0A1X9MGZ3</accession>
<dbReference type="EMBL" id="CP020814">
    <property type="protein sequence ID" value="ARK32706.1"/>
    <property type="molecule type" value="Genomic_DNA"/>
</dbReference>
<dbReference type="NCBIfam" id="TIGR02887">
    <property type="entry name" value="spore_ger_x_C"/>
    <property type="match status" value="1"/>
</dbReference>
<dbReference type="Pfam" id="PF05504">
    <property type="entry name" value="Spore_GerAC"/>
    <property type="match status" value="1"/>
</dbReference>
<dbReference type="KEGG" id="bkw:BkAM31D_24190"/>
<dbReference type="Pfam" id="PF25198">
    <property type="entry name" value="Spore_GerAC_N"/>
    <property type="match status" value="1"/>
</dbReference>
<evidence type="ECO:0000259" key="8">
    <source>
        <dbReference type="Pfam" id="PF05504"/>
    </source>
</evidence>
<organism evidence="10 11">
    <name type="scientific">Halalkalibacter krulwichiae</name>
    <dbReference type="NCBI Taxonomy" id="199441"/>
    <lineage>
        <taxon>Bacteria</taxon>
        <taxon>Bacillati</taxon>
        <taxon>Bacillota</taxon>
        <taxon>Bacilli</taxon>
        <taxon>Bacillales</taxon>
        <taxon>Bacillaceae</taxon>
        <taxon>Halalkalibacter</taxon>
    </lineage>
</organism>
<evidence type="ECO:0000313" key="10">
    <source>
        <dbReference type="EMBL" id="ARK32706.1"/>
    </source>
</evidence>
<feature type="domain" description="Spore germination protein N-terminal" evidence="9">
    <location>
        <begin position="9"/>
        <end position="183"/>
    </location>
</feature>
<keyword evidence="11" id="KW-1185">Reference proteome</keyword>
<dbReference type="InterPro" id="IPR008844">
    <property type="entry name" value="Spore_GerAC-like"/>
</dbReference>
<dbReference type="Proteomes" id="UP000193006">
    <property type="component" value="Chromosome"/>
</dbReference>
<evidence type="ECO:0000259" key="9">
    <source>
        <dbReference type="Pfam" id="PF25198"/>
    </source>
</evidence>
<keyword evidence="6" id="KW-0564">Palmitate</keyword>
<gene>
    <name evidence="10" type="ORF">BkAM31D_24190</name>
</gene>
<comment type="subcellular location">
    <subcellularLocation>
        <location evidence="1">Membrane</location>
        <topology evidence="1">Lipid-anchor</topology>
    </subcellularLocation>
</comment>
<evidence type="ECO:0000256" key="2">
    <source>
        <dbReference type="ARBA" id="ARBA00007886"/>
    </source>
</evidence>
<keyword evidence="4" id="KW-0732">Signal</keyword>
<evidence type="ECO:0000256" key="3">
    <source>
        <dbReference type="ARBA" id="ARBA00022544"/>
    </source>
</evidence>
<dbReference type="STRING" id="199441.BkAM31D_24190"/>
<evidence type="ECO:0000313" key="11">
    <source>
        <dbReference type="Proteomes" id="UP000193006"/>
    </source>
</evidence>
<dbReference type="GO" id="GO:0016020">
    <property type="term" value="C:membrane"/>
    <property type="evidence" value="ECO:0007669"/>
    <property type="project" value="UniProtKB-SubCell"/>
</dbReference>
<comment type="similarity">
    <text evidence="2">Belongs to the GerABKC lipoprotein family.</text>
</comment>
<name>A0A1X9MGZ3_9BACI</name>
<evidence type="ECO:0000256" key="1">
    <source>
        <dbReference type="ARBA" id="ARBA00004635"/>
    </source>
</evidence>
<reference evidence="10 11" key="1">
    <citation type="submission" date="2017-04" db="EMBL/GenBank/DDBJ databases">
        <title>Bacillus krulwichiae AM31D Genome sequencing and assembly.</title>
        <authorList>
            <person name="Krulwich T.A."/>
            <person name="Anastor L."/>
            <person name="Ehrlich R."/>
            <person name="Ehrlich G.D."/>
            <person name="Janto B."/>
        </authorList>
    </citation>
    <scope>NUCLEOTIDE SEQUENCE [LARGE SCALE GENOMIC DNA]</scope>
    <source>
        <strain evidence="10 11">AM31D</strain>
    </source>
</reference>
<protein>
    <recommendedName>
        <fullName evidence="12">Spore germination protein B3</fullName>
    </recommendedName>
</protein>
<evidence type="ECO:0000256" key="4">
    <source>
        <dbReference type="ARBA" id="ARBA00022729"/>
    </source>
</evidence>
<dbReference type="AlphaFoldDB" id="A0A1X9MGZ3"/>